<evidence type="ECO:0000313" key="5">
    <source>
        <dbReference type="Proteomes" id="UP001291623"/>
    </source>
</evidence>
<name>A0AAE1RV95_9SOLA</name>
<proteinExistence type="predicted"/>
<evidence type="ECO:0000313" key="4">
    <source>
        <dbReference type="EMBL" id="KAK4357692.1"/>
    </source>
</evidence>
<dbReference type="Gene3D" id="2.60.40.150">
    <property type="entry name" value="C2 domain"/>
    <property type="match status" value="1"/>
</dbReference>
<keyword evidence="1" id="KW-0677">Repeat</keyword>
<keyword evidence="5" id="KW-1185">Reference proteome</keyword>
<dbReference type="PROSITE" id="PS50004">
    <property type="entry name" value="C2"/>
    <property type="match status" value="1"/>
</dbReference>
<dbReference type="GO" id="GO:0005886">
    <property type="term" value="C:plasma membrane"/>
    <property type="evidence" value="ECO:0007669"/>
    <property type="project" value="TreeGrafter"/>
</dbReference>
<comment type="caution">
    <text evidence="4">The sequence shown here is derived from an EMBL/GenBank/DDBJ whole genome shotgun (WGS) entry which is preliminary data.</text>
</comment>
<accession>A0AAE1RV95</accession>
<dbReference type="AlphaFoldDB" id="A0AAE1RV95"/>
<feature type="domain" description="C2" evidence="3">
    <location>
        <begin position="1"/>
        <end position="145"/>
    </location>
</feature>
<reference evidence="4" key="1">
    <citation type="submission" date="2023-12" db="EMBL/GenBank/DDBJ databases">
        <title>Genome assembly of Anisodus tanguticus.</title>
        <authorList>
            <person name="Wang Y.-J."/>
        </authorList>
    </citation>
    <scope>NUCLEOTIDE SEQUENCE</scope>
    <source>
        <strain evidence="4">KB-2021</strain>
        <tissue evidence="4">Leaf</tissue>
    </source>
</reference>
<dbReference type="Pfam" id="PF00168">
    <property type="entry name" value="C2"/>
    <property type="match status" value="1"/>
</dbReference>
<dbReference type="GO" id="GO:0004630">
    <property type="term" value="F:phospholipase D activity"/>
    <property type="evidence" value="ECO:0007669"/>
    <property type="project" value="TreeGrafter"/>
</dbReference>
<dbReference type="EMBL" id="JAVYJV010000012">
    <property type="protein sequence ID" value="KAK4357692.1"/>
    <property type="molecule type" value="Genomic_DNA"/>
</dbReference>
<evidence type="ECO:0000256" key="1">
    <source>
        <dbReference type="ARBA" id="ARBA00022737"/>
    </source>
</evidence>
<dbReference type="SMART" id="SM00239">
    <property type="entry name" value="C2"/>
    <property type="match status" value="1"/>
</dbReference>
<dbReference type="InterPro" id="IPR035892">
    <property type="entry name" value="C2_domain_sf"/>
</dbReference>
<sequence length="170" mass="19126">MCLHGDLQLHIIQACHLPNMDLTFDRVRRCFTACDNCRNPPADDVVDELPNVKSSNQKIHHRRIITSDPYVTVSAPHTALARTRVIPNSQNPVWDEHFHIPLAHFIDCLEICVKDDDLFGAQVMGKVTIPAENIAGEVVSGHCRFRETSKTKHGLTVMDEICSVQLKPII</sequence>
<dbReference type="PANTHER" id="PTHR18896">
    <property type="entry name" value="PHOSPHOLIPASE D"/>
    <property type="match status" value="1"/>
</dbReference>
<dbReference type="InterPro" id="IPR015679">
    <property type="entry name" value="PLipase_D_fam"/>
</dbReference>
<keyword evidence="2" id="KW-0443">Lipid metabolism</keyword>
<gene>
    <name evidence="4" type="ORF">RND71_023302</name>
</gene>
<organism evidence="4 5">
    <name type="scientific">Anisodus tanguticus</name>
    <dbReference type="NCBI Taxonomy" id="243964"/>
    <lineage>
        <taxon>Eukaryota</taxon>
        <taxon>Viridiplantae</taxon>
        <taxon>Streptophyta</taxon>
        <taxon>Embryophyta</taxon>
        <taxon>Tracheophyta</taxon>
        <taxon>Spermatophyta</taxon>
        <taxon>Magnoliopsida</taxon>
        <taxon>eudicotyledons</taxon>
        <taxon>Gunneridae</taxon>
        <taxon>Pentapetalae</taxon>
        <taxon>asterids</taxon>
        <taxon>lamiids</taxon>
        <taxon>Solanales</taxon>
        <taxon>Solanaceae</taxon>
        <taxon>Solanoideae</taxon>
        <taxon>Hyoscyameae</taxon>
        <taxon>Anisodus</taxon>
    </lineage>
</organism>
<protein>
    <recommendedName>
        <fullName evidence="3">C2 domain-containing protein</fullName>
    </recommendedName>
</protein>
<dbReference type="GO" id="GO:0009395">
    <property type="term" value="P:phospholipid catabolic process"/>
    <property type="evidence" value="ECO:0007669"/>
    <property type="project" value="TreeGrafter"/>
</dbReference>
<dbReference type="SUPFAM" id="SSF49562">
    <property type="entry name" value="C2 domain (Calcium/lipid-binding domain, CaLB)"/>
    <property type="match status" value="1"/>
</dbReference>
<dbReference type="Proteomes" id="UP001291623">
    <property type="component" value="Unassembled WGS sequence"/>
</dbReference>
<evidence type="ECO:0000256" key="2">
    <source>
        <dbReference type="ARBA" id="ARBA00023098"/>
    </source>
</evidence>
<evidence type="ECO:0000259" key="3">
    <source>
        <dbReference type="PROSITE" id="PS50004"/>
    </source>
</evidence>
<dbReference type="InterPro" id="IPR000008">
    <property type="entry name" value="C2_dom"/>
</dbReference>
<dbReference type="PANTHER" id="PTHR18896:SF86">
    <property type="entry name" value="PHOSPHOLIPASE D DELTA"/>
    <property type="match status" value="1"/>
</dbReference>